<evidence type="ECO:0000313" key="9">
    <source>
        <dbReference type="EMBL" id="CAK9092256.1"/>
    </source>
</evidence>
<dbReference type="Pfam" id="PF06858">
    <property type="entry name" value="NOG1"/>
    <property type="match status" value="1"/>
</dbReference>
<feature type="region of interest" description="Disordered" evidence="6">
    <location>
        <begin position="549"/>
        <end position="660"/>
    </location>
</feature>
<comment type="caution">
    <text evidence="9">The sequence shown here is derived from an EMBL/GenBank/DDBJ whole genome shotgun (WGS) entry which is preliminary data.</text>
</comment>
<dbReference type="Gene3D" id="3.40.50.300">
    <property type="entry name" value="P-loop containing nucleotide triphosphate hydrolases"/>
    <property type="match status" value="1"/>
</dbReference>
<feature type="domain" description="UBA" evidence="7">
    <location>
        <begin position="701"/>
        <end position="741"/>
    </location>
</feature>
<dbReference type="InterPro" id="IPR010674">
    <property type="entry name" value="NOG1_Rossman_fold_dom"/>
</dbReference>
<dbReference type="InterPro" id="IPR012973">
    <property type="entry name" value="NOG_C"/>
</dbReference>
<gene>
    <name evidence="9" type="ORF">SCF082_LOCUS43420</name>
</gene>
<feature type="domain" description="OBG-type G" evidence="8">
    <location>
        <begin position="216"/>
        <end position="392"/>
    </location>
</feature>
<evidence type="ECO:0000259" key="7">
    <source>
        <dbReference type="PROSITE" id="PS50030"/>
    </source>
</evidence>
<reference evidence="9 10" key="1">
    <citation type="submission" date="2024-02" db="EMBL/GenBank/DDBJ databases">
        <authorList>
            <person name="Chen Y."/>
            <person name="Shah S."/>
            <person name="Dougan E. K."/>
            <person name="Thang M."/>
            <person name="Chan C."/>
        </authorList>
    </citation>
    <scope>NUCLEOTIDE SEQUENCE [LARGE SCALE GENOMIC DNA]</scope>
</reference>
<dbReference type="CDD" id="cd01897">
    <property type="entry name" value="NOG"/>
    <property type="match status" value="1"/>
</dbReference>
<dbReference type="PROSITE" id="PS50030">
    <property type="entry name" value="UBA"/>
    <property type="match status" value="1"/>
</dbReference>
<dbReference type="Pfam" id="PF08155">
    <property type="entry name" value="NOGCT"/>
    <property type="match status" value="1"/>
</dbReference>
<dbReference type="PANTHER" id="PTHR45759">
    <property type="entry name" value="NUCLEOLAR GTP-BINDING PROTEIN 1"/>
    <property type="match status" value="1"/>
</dbReference>
<keyword evidence="4" id="KW-0342">GTP-binding</keyword>
<dbReference type="SUPFAM" id="SSF46934">
    <property type="entry name" value="UBA-like"/>
    <property type="match status" value="1"/>
</dbReference>
<keyword evidence="5" id="KW-0539">Nucleus</keyword>
<dbReference type="Gene3D" id="1.20.120.1190">
    <property type="match status" value="1"/>
</dbReference>
<name>A0ABP0QYR6_9DINO</name>
<dbReference type="InterPro" id="IPR027417">
    <property type="entry name" value="P-loop_NTPase"/>
</dbReference>
<dbReference type="InterPro" id="IPR009060">
    <property type="entry name" value="UBA-like_sf"/>
</dbReference>
<keyword evidence="2" id="KW-0690">Ribosome biogenesis</keyword>
<evidence type="ECO:0000256" key="2">
    <source>
        <dbReference type="ARBA" id="ARBA00022517"/>
    </source>
</evidence>
<dbReference type="InterPro" id="IPR044862">
    <property type="entry name" value="Pro_4_hyd_alph_FE2OG_OXY"/>
</dbReference>
<organism evidence="9 10">
    <name type="scientific">Durusdinium trenchii</name>
    <dbReference type="NCBI Taxonomy" id="1381693"/>
    <lineage>
        <taxon>Eukaryota</taxon>
        <taxon>Sar</taxon>
        <taxon>Alveolata</taxon>
        <taxon>Dinophyceae</taxon>
        <taxon>Suessiales</taxon>
        <taxon>Symbiodiniaceae</taxon>
        <taxon>Durusdinium</taxon>
    </lineage>
</organism>
<dbReference type="InterPro" id="IPR031167">
    <property type="entry name" value="G_OBG"/>
</dbReference>
<dbReference type="Proteomes" id="UP001642464">
    <property type="component" value="Unassembled WGS sequence"/>
</dbReference>
<dbReference type="InterPro" id="IPR006073">
    <property type="entry name" value="GTP-bd"/>
</dbReference>
<feature type="compositionally biased region" description="Basic residues" evidence="6">
    <location>
        <begin position="640"/>
        <end position="654"/>
    </location>
</feature>
<evidence type="ECO:0000256" key="6">
    <source>
        <dbReference type="SAM" id="MobiDB-lite"/>
    </source>
</evidence>
<evidence type="ECO:0000313" key="10">
    <source>
        <dbReference type="Proteomes" id="UP001642464"/>
    </source>
</evidence>
<evidence type="ECO:0000259" key="8">
    <source>
        <dbReference type="PROSITE" id="PS51710"/>
    </source>
</evidence>
<protein>
    <submittedName>
        <fullName evidence="9">Nucleolar GTP-binding protein 1</fullName>
    </submittedName>
</protein>
<sequence>MRPKDLEADFCSVVIAGIMYKFKEIQTIPPAKQLVDIVPWLFRQGSLPGSFSVRPANAELSHKGFVSAHKNPNVPAPLGGHCKGFKITRIRSFYMRKVKFCQTSYNEKFSKILEEFPKIDDIHPFYADLCNVLYDRDHYKLALGQVNACKKVVDGIAKEYVKMMKFADSLYKCKMLKRAALGRMSTSVKKLQGALSFLEEVRQHLGRLPAINPATRTLILTGYPNVGKSSFMNIVTNANVDVQPYAFTTKSLFIGHLDHNYVKWQVIDTPGILDHPLEDRNSIEMTAITALAHLPAAVLFFVDISEHCGFSLPTQVALYHSIKPLFRNRPLLIILNKTDLRKLSELSPEEKQLLDSMAEAAYDGWPVHFFETSCAKKEGVDAALTKGCELLLDRRVEQKVKTGKADQFRSRLHITNVSPPASRPPCIPNSVLRQREAFGLPSGFLLEEPLERERMEELGGAGVYSVDLWRRAILEDPNWKYDIVPEIMDGHNIVDYVDPDIDRKLAELEKEEALLMAESSLGNDDEVIGEFQNTQKVLDEVHSRMRQKRLERRIGKSRTGVPTPRRARKKAEEVEEKLTSIGLDASKVRGRSASKKRSSSLLGKRKHDAGEDEAATRTLSRARSRSVGLPSEEAAQTVEKKRRKTMRLHQKKGHKGEADRWIPDLKPKHLYSGKVPPDQMTVAVVLLDKGSTISQFTLQIPAARSALEELTSMGFEACEATEALETCQDDLVEALAFLSQRHKKRRVEGGQKPALETLEVEGIKCSVTAEGELVMLLPGDELRGGPVIGHRKADGSLLFEGMDDWLWELYEGHRPREELEGDLHFDPAAVRAALEEGAPYVWDGFASAAEIQQAHAALEEMFQRGQLSRGSGLWVDECNEGGHARNRKALEGQQRDDACGFWDVQGGAPAPPAPVLKLFHRLEVAAARLRSSFGWPLLCSRLGMAAVYDGQGACYEQHRDNEWQRHLRSRTPQGLLPKTAAEAQQRRLELGESGGAPMNFRELTMLAYVNMPEDFGDHAVGRANGGRLRCYVATKRGDLRGDTAQQLQDLEPLGGRAVIFRSKDLLHEVLPSFCRRYCLTFWVCTPH</sequence>
<accession>A0ABP0QYR6</accession>
<evidence type="ECO:0000256" key="1">
    <source>
        <dbReference type="ARBA" id="ARBA00004604"/>
    </source>
</evidence>
<evidence type="ECO:0000256" key="5">
    <source>
        <dbReference type="ARBA" id="ARBA00023242"/>
    </source>
</evidence>
<proteinExistence type="predicted"/>
<evidence type="ECO:0000256" key="3">
    <source>
        <dbReference type="ARBA" id="ARBA00022741"/>
    </source>
</evidence>
<dbReference type="Pfam" id="PF13640">
    <property type="entry name" value="2OG-FeII_Oxy_3"/>
    <property type="match status" value="1"/>
</dbReference>
<dbReference type="InterPro" id="IPR015940">
    <property type="entry name" value="UBA"/>
</dbReference>
<dbReference type="EMBL" id="CAXAMM010040285">
    <property type="protein sequence ID" value="CAK9092256.1"/>
    <property type="molecule type" value="Genomic_DNA"/>
</dbReference>
<dbReference type="PRINTS" id="PR00326">
    <property type="entry name" value="GTP1OBG"/>
</dbReference>
<keyword evidence="3" id="KW-0547">Nucleotide-binding</keyword>
<dbReference type="SUPFAM" id="SSF52540">
    <property type="entry name" value="P-loop containing nucleoside triphosphate hydrolases"/>
    <property type="match status" value="1"/>
</dbReference>
<keyword evidence="10" id="KW-1185">Reference proteome</keyword>
<feature type="compositionally biased region" description="Basic residues" evidence="6">
    <location>
        <begin position="588"/>
        <end position="607"/>
    </location>
</feature>
<evidence type="ECO:0000256" key="4">
    <source>
        <dbReference type="ARBA" id="ARBA00023134"/>
    </source>
</evidence>
<dbReference type="Gene3D" id="1.10.8.10">
    <property type="entry name" value="DNA helicase RuvA subunit, C-terminal domain"/>
    <property type="match status" value="1"/>
</dbReference>
<dbReference type="Pfam" id="PF17835">
    <property type="entry name" value="NOG1_N"/>
    <property type="match status" value="1"/>
</dbReference>
<dbReference type="Gene3D" id="2.60.120.620">
    <property type="entry name" value="q2cbj1_9rhob like domain"/>
    <property type="match status" value="1"/>
</dbReference>
<dbReference type="PROSITE" id="PS51710">
    <property type="entry name" value="G_OBG"/>
    <property type="match status" value="1"/>
</dbReference>
<dbReference type="InterPro" id="IPR041623">
    <property type="entry name" value="NOG1_N"/>
</dbReference>
<comment type="subcellular location">
    <subcellularLocation>
        <location evidence="1">Nucleus</location>
        <location evidence="1">Nucleolus</location>
    </subcellularLocation>
</comment>